<keyword evidence="5" id="KW-0862">Zinc</keyword>
<dbReference type="Gene3D" id="3.30.160.60">
    <property type="entry name" value="Classic Zinc Finger"/>
    <property type="match status" value="5"/>
</dbReference>
<feature type="domain" description="C2H2-type" evidence="13">
    <location>
        <begin position="272"/>
        <end position="299"/>
    </location>
</feature>
<evidence type="ECO:0000256" key="9">
    <source>
        <dbReference type="ARBA" id="ARBA00023242"/>
    </source>
</evidence>
<keyword evidence="15" id="KW-1185">Reference proteome</keyword>
<keyword evidence="2" id="KW-0479">Metal-binding</keyword>
<organism evidence="14 15">
    <name type="scientific">Labrus bergylta</name>
    <name type="common">ballan wrasse</name>
    <dbReference type="NCBI Taxonomy" id="56723"/>
    <lineage>
        <taxon>Eukaryota</taxon>
        <taxon>Metazoa</taxon>
        <taxon>Chordata</taxon>
        <taxon>Craniata</taxon>
        <taxon>Vertebrata</taxon>
        <taxon>Euteleostomi</taxon>
        <taxon>Actinopterygii</taxon>
        <taxon>Neopterygii</taxon>
        <taxon>Teleostei</taxon>
        <taxon>Neoteleostei</taxon>
        <taxon>Acanthomorphata</taxon>
        <taxon>Eupercaria</taxon>
        <taxon>Labriformes</taxon>
        <taxon>Labridae</taxon>
        <taxon>Labrus</taxon>
    </lineage>
</organism>
<dbReference type="PROSITE" id="PS50157">
    <property type="entry name" value="ZINC_FINGER_C2H2_2"/>
    <property type="match status" value="6"/>
</dbReference>
<feature type="region of interest" description="Disordered" evidence="11">
    <location>
        <begin position="145"/>
        <end position="208"/>
    </location>
</feature>
<dbReference type="FunFam" id="3.30.160.60:FF:000322">
    <property type="entry name" value="GDNF-inducible zinc finger protein 1"/>
    <property type="match status" value="1"/>
</dbReference>
<evidence type="ECO:0000313" key="14">
    <source>
        <dbReference type="Ensembl" id="ENSLBEP00000037307.1"/>
    </source>
</evidence>
<feature type="domain" description="C2H2-type" evidence="13">
    <location>
        <begin position="125"/>
        <end position="152"/>
    </location>
</feature>
<evidence type="ECO:0000256" key="10">
    <source>
        <dbReference type="PROSITE-ProRule" id="PRU00042"/>
    </source>
</evidence>
<dbReference type="GO" id="GO:0008270">
    <property type="term" value="F:zinc ion binding"/>
    <property type="evidence" value="ECO:0007669"/>
    <property type="project" value="UniProtKB-KW"/>
</dbReference>
<keyword evidence="6" id="KW-0805">Transcription regulation</keyword>
<proteinExistence type="predicted"/>
<feature type="chain" id="PRO_5018545823" description="C2H2-type domain-containing protein" evidence="12">
    <location>
        <begin position="18"/>
        <end position="307"/>
    </location>
</feature>
<dbReference type="GO" id="GO:0000978">
    <property type="term" value="F:RNA polymerase II cis-regulatory region sequence-specific DNA binding"/>
    <property type="evidence" value="ECO:0007669"/>
    <property type="project" value="TreeGrafter"/>
</dbReference>
<dbReference type="GO" id="GO:0000981">
    <property type="term" value="F:DNA-binding transcription factor activity, RNA polymerase II-specific"/>
    <property type="evidence" value="ECO:0007669"/>
    <property type="project" value="TreeGrafter"/>
</dbReference>
<keyword evidence="7" id="KW-0238">DNA-binding</keyword>
<dbReference type="Pfam" id="PF00096">
    <property type="entry name" value="zf-C2H2"/>
    <property type="match status" value="5"/>
</dbReference>
<feature type="region of interest" description="Disordered" evidence="11">
    <location>
        <begin position="56"/>
        <end position="75"/>
    </location>
</feature>
<evidence type="ECO:0000256" key="4">
    <source>
        <dbReference type="ARBA" id="ARBA00022771"/>
    </source>
</evidence>
<dbReference type="InterPro" id="IPR013087">
    <property type="entry name" value="Znf_C2H2_type"/>
</dbReference>
<dbReference type="GeneTree" id="ENSGT00940000162179"/>
<comment type="subcellular location">
    <subcellularLocation>
        <location evidence="1">Nucleus</location>
    </subcellularLocation>
</comment>
<keyword evidence="4 10" id="KW-0863">Zinc-finger</keyword>
<evidence type="ECO:0000256" key="5">
    <source>
        <dbReference type="ARBA" id="ARBA00022833"/>
    </source>
</evidence>
<feature type="compositionally biased region" description="Acidic residues" evidence="11">
    <location>
        <begin position="190"/>
        <end position="202"/>
    </location>
</feature>
<evidence type="ECO:0000256" key="7">
    <source>
        <dbReference type="ARBA" id="ARBA00023125"/>
    </source>
</evidence>
<name>A0A3Q3GSK6_9LABR</name>
<dbReference type="InterPro" id="IPR050527">
    <property type="entry name" value="Snail/Krueppel_Znf"/>
</dbReference>
<dbReference type="SMART" id="SM00355">
    <property type="entry name" value="ZnF_C2H2"/>
    <property type="match status" value="6"/>
</dbReference>
<dbReference type="FunFam" id="3.30.160.60:FF:000688">
    <property type="entry name" value="zinc finger protein 197 isoform X1"/>
    <property type="match status" value="1"/>
</dbReference>
<accession>A0A3Q3GSK6</accession>
<keyword evidence="8" id="KW-0804">Transcription</keyword>
<feature type="domain" description="C2H2-type" evidence="13">
    <location>
        <begin position="213"/>
        <end position="241"/>
    </location>
</feature>
<evidence type="ECO:0000256" key="6">
    <source>
        <dbReference type="ARBA" id="ARBA00023015"/>
    </source>
</evidence>
<dbReference type="InterPro" id="IPR036236">
    <property type="entry name" value="Znf_C2H2_sf"/>
</dbReference>
<evidence type="ECO:0000256" key="1">
    <source>
        <dbReference type="ARBA" id="ARBA00004123"/>
    </source>
</evidence>
<evidence type="ECO:0000256" key="8">
    <source>
        <dbReference type="ARBA" id="ARBA00023163"/>
    </source>
</evidence>
<dbReference type="AlphaFoldDB" id="A0A3Q3GSK6"/>
<dbReference type="PANTHER" id="PTHR24388:SF54">
    <property type="entry name" value="PROTEIN ESCARGOT"/>
    <property type="match status" value="1"/>
</dbReference>
<dbReference type="Ensembl" id="ENSLBET00000038849.1">
    <property type="protein sequence ID" value="ENSLBEP00000037307.1"/>
    <property type="gene ID" value="ENSLBEG00000027840.1"/>
</dbReference>
<reference evidence="14" key="1">
    <citation type="submission" date="2025-08" db="UniProtKB">
        <authorList>
            <consortium name="Ensembl"/>
        </authorList>
    </citation>
    <scope>IDENTIFICATION</scope>
</reference>
<protein>
    <recommendedName>
        <fullName evidence="13">C2H2-type domain-containing protein</fullName>
    </recommendedName>
</protein>
<evidence type="ECO:0000256" key="2">
    <source>
        <dbReference type="ARBA" id="ARBA00022723"/>
    </source>
</evidence>
<evidence type="ECO:0000256" key="12">
    <source>
        <dbReference type="SAM" id="SignalP"/>
    </source>
</evidence>
<keyword evidence="12" id="KW-0732">Signal</keyword>
<dbReference type="PROSITE" id="PS00028">
    <property type="entry name" value="ZINC_FINGER_C2H2_1"/>
    <property type="match status" value="6"/>
</dbReference>
<evidence type="ECO:0000256" key="3">
    <source>
        <dbReference type="ARBA" id="ARBA00022737"/>
    </source>
</evidence>
<feature type="signal peptide" evidence="12">
    <location>
        <begin position="1"/>
        <end position="17"/>
    </location>
</feature>
<keyword evidence="3" id="KW-0677">Repeat</keyword>
<evidence type="ECO:0000313" key="15">
    <source>
        <dbReference type="Proteomes" id="UP000261660"/>
    </source>
</evidence>
<dbReference type="Proteomes" id="UP000261660">
    <property type="component" value="Unplaced"/>
</dbReference>
<feature type="domain" description="C2H2-type" evidence="13">
    <location>
        <begin position="96"/>
        <end position="124"/>
    </location>
</feature>
<dbReference type="GO" id="GO:0005634">
    <property type="term" value="C:nucleus"/>
    <property type="evidence" value="ECO:0007669"/>
    <property type="project" value="UniProtKB-SubCell"/>
</dbReference>
<dbReference type="PANTHER" id="PTHR24388">
    <property type="entry name" value="ZINC FINGER PROTEIN"/>
    <property type="match status" value="1"/>
</dbReference>
<evidence type="ECO:0000256" key="11">
    <source>
        <dbReference type="SAM" id="MobiDB-lite"/>
    </source>
</evidence>
<feature type="domain" description="C2H2-type" evidence="13">
    <location>
        <begin position="242"/>
        <end position="269"/>
    </location>
</feature>
<evidence type="ECO:0000259" key="13">
    <source>
        <dbReference type="PROSITE" id="PS50157"/>
    </source>
</evidence>
<feature type="domain" description="C2H2-type" evidence="13">
    <location>
        <begin position="31"/>
        <end position="60"/>
    </location>
</feature>
<keyword evidence="9" id="KW-0539">Nucleus</keyword>
<sequence length="307" mass="35040">MIFLFLQLLAMFELVFFREPFRKSGQQAYLQKCLSICNLSFTTEAFLQRHTQHFHTQPKEDCTPPAAEAMEPENPATNDDCEASLVVLSVDPVDSHTCGDCGKVFKQMPHLRRHKLCVHSNKRPYCCPQCRRSFSQASGLIRHQLVHRKQTGTNETDTVPDQKEPEESLTLRSELLNAAPPAEETKEVDMTEDPQEAVDVNETETASTETSQSSCLDCGKSFTSEAYLRKHKLTIHKGIRPYVCTVCQKCFGQYSDLNRHLRGHQIQNKRLFSCSFCQFSFTLKSYLMKHIKRHHPTKHELAGKSGS</sequence>
<feature type="compositionally biased region" description="Low complexity" evidence="11">
    <location>
        <begin position="64"/>
        <end position="75"/>
    </location>
</feature>
<reference evidence="14" key="2">
    <citation type="submission" date="2025-09" db="UniProtKB">
        <authorList>
            <consortium name="Ensembl"/>
        </authorList>
    </citation>
    <scope>IDENTIFICATION</scope>
</reference>
<dbReference type="SUPFAM" id="SSF57667">
    <property type="entry name" value="beta-beta-alpha zinc fingers"/>
    <property type="match status" value="3"/>
</dbReference>